<sequence>MESLNHVYFQAYSGQGCVSQRQSSYRIFLRAHLRAGVSAELHSLRIEVTDQLPSLEELEFERHVEPLRRRFQLRMEQAYQNQVRHVEVEIQYYPFDAAQSKTNPPVSAMRA</sequence>
<dbReference type="OrthoDB" id="9792747at2"/>
<dbReference type="EMBL" id="AONB01000007">
    <property type="protein sequence ID" value="EXJ11239.1"/>
    <property type="molecule type" value="Genomic_DNA"/>
</dbReference>
<reference evidence="1 2" key="2">
    <citation type="journal article" date="2015" name="Syst. Appl. Microbiol.">
        <title>Nitrincola nitratireducens sp. nov. isolated from a haloalkaline crater lake.</title>
        <authorList>
            <person name="Singh A."/>
            <person name="Vaidya B."/>
            <person name="Tanuku N.R."/>
            <person name="Pinnaka A.K."/>
        </authorList>
    </citation>
    <scope>NUCLEOTIDE SEQUENCE [LARGE SCALE GENOMIC DNA]</scope>
    <source>
        <strain evidence="1 2">AK23</strain>
    </source>
</reference>
<dbReference type="Proteomes" id="UP000019464">
    <property type="component" value="Unassembled WGS sequence"/>
</dbReference>
<gene>
    <name evidence="1" type="ORF">D791_01694</name>
</gene>
<evidence type="ECO:0000313" key="2">
    <source>
        <dbReference type="Proteomes" id="UP000019464"/>
    </source>
</evidence>
<keyword evidence="2" id="KW-1185">Reference proteome</keyword>
<organism evidence="1 2">
    <name type="scientific">Nitrincola nitratireducens</name>
    <dbReference type="NCBI Taxonomy" id="1229521"/>
    <lineage>
        <taxon>Bacteria</taxon>
        <taxon>Pseudomonadati</taxon>
        <taxon>Pseudomonadota</taxon>
        <taxon>Gammaproteobacteria</taxon>
        <taxon>Oceanospirillales</taxon>
        <taxon>Oceanospirillaceae</taxon>
        <taxon>Nitrincola</taxon>
    </lineage>
</organism>
<protein>
    <submittedName>
        <fullName evidence="1">Uncharacterized protein</fullName>
    </submittedName>
</protein>
<dbReference type="RefSeq" id="WP_036509945.1">
    <property type="nucleotide sequence ID" value="NZ_AONB01000007.1"/>
</dbReference>
<comment type="caution">
    <text evidence="1">The sequence shown here is derived from an EMBL/GenBank/DDBJ whole genome shotgun (WGS) entry which is preliminary data.</text>
</comment>
<dbReference type="AlphaFoldDB" id="W9UVX5"/>
<reference evidence="2" key="1">
    <citation type="submission" date="2012-11" db="EMBL/GenBank/DDBJ databases">
        <authorList>
            <person name="Singh A."/>
            <person name="Pinnaka A.K."/>
            <person name="Vaidya B."/>
        </authorList>
    </citation>
    <scope>NUCLEOTIDE SEQUENCE [LARGE SCALE GENOMIC DNA]</scope>
    <source>
        <strain evidence="2">AK23</strain>
    </source>
</reference>
<dbReference type="STRING" id="1229521.D791_01694"/>
<proteinExistence type="predicted"/>
<evidence type="ECO:0000313" key="1">
    <source>
        <dbReference type="EMBL" id="EXJ11239.1"/>
    </source>
</evidence>
<name>W9UVX5_9GAMM</name>
<accession>W9UVX5</accession>